<keyword evidence="10" id="KW-0547">Nucleotide-binding</keyword>
<evidence type="ECO:0000256" key="10">
    <source>
        <dbReference type="ARBA" id="ARBA00022741"/>
    </source>
</evidence>
<dbReference type="InterPro" id="IPR001610">
    <property type="entry name" value="PAC"/>
</dbReference>
<evidence type="ECO:0000256" key="2">
    <source>
        <dbReference type="ARBA" id="ARBA00012438"/>
    </source>
</evidence>
<dbReference type="RefSeq" id="WP_199040940.1">
    <property type="nucleotide sequence ID" value="NZ_JAELXS010000013.1"/>
</dbReference>
<evidence type="ECO:0000256" key="14">
    <source>
        <dbReference type="ARBA" id="ARBA00023026"/>
    </source>
</evidence>
<dbReference type="Proteomes" id="UP000640426">
    <property type="component" value="Unassembled WGS sequence"/>
</dbReference>
<comment type="catalytic activity">
    <reaction evidence="1">
        <text>ATP + protein L-histidine = ADP + protein N-phospho-L-histidine.</text>
        <dbReference type="EC" id="2.7.13.3"/>
    </reaction>
</comment>
<protein>
    <recommendedName>
        <fullName evidence="2">histidine kinase</fullName>
        <ecNumber evidence="2">2.7.13.3</ecNumber>
    </recommendedName>
</protein>
<keyword evidence="5" id="KW-0716">Sensory transduction</keyword>
<dbReference type="PROSITE" id="PS50113">
    <property type="entry name" value="PAC"/>
    <property type="match status" value="1"/>
</dbReference>
<feature type="domain" description="PAC" evidence="16">
    <location>
        <begin position="78"/>
        <end position="130"/>
    </location>
</feature>
<dbReference type="InterPro" id="IPR036890">
    <property type="entry name" value="HATPase_C_sf"/>
</dbReference>
<evidence type="ECO:0000256" key="4">
    <source>
        <dbReference type="ARBA" id="ARBA00022553"/>
    </source>
</evidence>
<keyword evidence="7" id="KW-0288">FMN</keyword>
<dbReference type="Gene3D" id="3.30.450.20">
    <property type="entry name" value="PAS domain"/>
    <property type="match status" value="1"/>
</dbReference>
<dbReference type="InterPro" id="IPR013655">
    <property type="entry name" value="PAS_fold_3"/>
</dbReference>
<dbReference type="Pfam" id="PF07536">
    <property type="entry name" value="HWE_HK"/>
    <property type="match status" value="1"/>
</dbReference>
<evidence type="ECO:0000256" key="13">
    <source>
        <dbReference type="ARBA" id="ARBA00022991"/>
    </source>
</evidence>
<evidence type="ECO:0000256" key="15">
    <source>
        <dbReference type="ARBA" id="ARBA00023170"/>
    </source>
</evidence>
<evidence type="ECO:0000256" key="1">
    <source>
        <dbReference type="ARBA" id="ARBA00000085"/>
    </source>
</evidence>
<dbReference type="SMART" id="SM00911">
    <property type="entry name" value="HWE_HK"/>
    <property type="match status" value="1"/>
</dbReference>
<dbReference type="NCBIfam" id="TIGR00229">
    <property type="entry name" value="sensory_box"/>
    <property type="match status" value="1"/>
</dbReference>
<dbReference type="SUPFAM" id="SSF55874">
    <property type="entry name" value="ATPase domain of HSP90 chaperone/DNA topoisomerase II/histidine kinase"/>
    <property type="match status" value="1"/>
</dbReference>
<keyword evidence="18" id="KW-1185">Reference proteome</keyword>
<evidence type="ECO:0000256" key="11">
    <source>
        <dbReference type="ARBA" id="ARBA00022777"/>
    </source>
</evidence>
<reference evidence="18" key="1">
    <citation type="submission" date="2020-12" db="EMBL/GenBank/DDBJ databases">
        <title>Hymenobacter sp.</title>
        <authorList>
            <person name="Kim M.K."/>
        </authorList>
    </citation>
    <scope>NUCLEOTIDE SEQUENCE [LARGE SCALE GENOMIC DNA]</scope>
    <source>
        <strain evidence="18">BT553</strain>
    </source>
</reference>
<name>A0ABS0XTV6_9SPHN</name>
<evidence type="ECO:0000256" key="3">
    <source>
        <dbReference type="ARBA" id="ARBA00022543"/>
    </source>
</evidence>
<dbReference type="SUPFAM" id="SSF55785">
    <property type="entry name" value="PYP-like sensor domain (PAS domain)"/>
    <property type="match status" value="1"/>
</dbReference>
<evidence type="ECO:0000256" key="12">
    <source>
        <dbReference type="ARBA" id="ARBA00022840"/>
    </source>
</evidence>
<dbReference type="PANTHER" id="PTHR41523:SF7">
    <property type="entry name" value="HISTIDINE KINASE"/>
    <property type="match status" value="1"/>
</dbReference>
<keyword evidence="15" id="KW-0675">Receptor</keyword>
<keyword evidence="3" id="KW-0600">Photoreceptor protein</keyword>
<sequence>MADLETQAWQLALIEGMPQMIWRAVGHGSWTWSSPQWQKYTGQDKYQSAGNGWLEVVHPDDHAAARAAWSRVDQDEVFHVDLRIRAPDGAYRWFQTNALPIRDRDGAIVEWIGTSTDVDELRQLQEEQKILVTELQHRTRNLIAVVHAIALQTVQQSLSLDEFEERFENRLSALSRVQGLLSRSEHEPITIGKLIELELSALADPRGHDRVSLSGPDIPIRSAAVQTLALAIHELCTNALKYGALSHPLGRLGVTWHEHYHDEEQTMRVEWIESGLPASHRPGSDKIGYGRILIEQSLPQQLGAATAMTFDGGGVRCVIDLPFRHYGIVARHA</sequence>
<dbReference type="Pfam" id="PF08447">
    <property type="entry name" value="PAS_3"/>
    <property type="match status" value="1"/>
</dbReference>
<dbReference type="InterPro" id="IPR011102">
    <property type="entry name" value="Sig_transdc_His_kinase_HWE"/>
</dbReference>
<dbReference type="Gene3D" id="3.30.565.10">
    <property type="entry name" value="Histidine kinase-like ATPase, C-terminal domain"/>
    <property type="match status" value="1"/>
</dbReference>
<keyword evidence="8" id="KW-0808">Transferase</keyword>
<dbReference type="SMART" id="SM00086">
    <property type="entry name" value="PAC"/>
    <property type="match status" value="1"/>
</dbReference>
<comment type="caution">
    <text evidence="17">The sequence shown here is derived from an EMBL/GenBank/DDBJ whole genome shotgun (WGS) entry which is preliminary data.</text>
</comment>
<evidence type="ECO:0000256" key="7">
    <source>
        <dbReference type="ARBA" id="ARBA00022643"/>
    </source>
</evidence>
<dbReference type="SMART" id="SM00091">
    <property type="entry name" value="PAS"/>
    <property type="match status" value="1"/>
</dbReference>
<evidence type="ECO:0000256" key="6">
    <source>
        <dbReference type="ARBA" id="ARBA00022630"/>
    </source>
</evidence>
<evidence type="ECO:0000256" key="9">
    <source>
        <dbReference type="ARBA" id="ARBA00022737"/>
    </source>
</evidence>
<dbReference type="InterPro" id="IPR035965">
    <property type="entry name" value="PAS-like_dom_sf"/>
</dbReference>
<evidence type="ECO:0000259" key="16">
    <source>
        <dbReference type="PROSITE" id="PS50113"/>
    </source>
</evidence>
<dbReference type="InterPro" id="IPR000014">
    <property type="entry name" value="PAS"/>
</dbReference>
<keyword evidence="14" id="KW-0843">Virulence</keyword>
<evidence type="ECO:0000313" key="17">
    <source>
        <dbReference type="EMBL" id="MBJ6123458.1"/>
    </source>
</evidence>
<proteinExistence type="predicted"/>
<keyword evidence="11" id="KW-0418">Kinase</keyword>
<accession>A0ABS0XTV6</accession>
<keyword evidence="6" id="KW-0285">Flavoprotein</keyword>
<dbReference type="EC" id="2.7.13.3" evidence="2"/>
<evidence type="ECO:0000313" key="18">
    <source>
        <dbReference type="Proteomes" id="UP000640426"/>
    </source>
</evidence>
<dbReference type="InterPro" id="IPR000700">
    <property type="entry name" value="PAS-assoc_C"/>
</dbReference>
<dbReference type="EMBL" id="JAELXS010000013">
    <property type="protein sequence ID" value="MBJ6123458.1"/>
    <property type="molecule type" value="Genomic_DNA"/>
</dbReference>
<gene>
    <name evidence="17" type="ORF">JAO74_16855</name>
</gene>
<keyword evidence="9" id="KW-0677">Repeat</keyword>
<dbReference type="PANTHER" id="PTHR41523">
    <property type="entry name" value="TWO-COMPONENT SYSTEM SENSOR PROTEIN"/>
    <property type="match status" value="1"/>
</dbReference>
<evidence type="ECO:0000256" key="8">
    <source>
        <dbReference type="ARBA" id="ARBA00022679"/>
    </source>
</evidence>
<keyword evidence="4" id="KW-0597">Phosphoprotein</keyword>
<dbReference type="CDD" id="cd00130">
    <property type="entry name" value="PAS"/>
    <property type="match status" value="1"/>
</dbReference>
<keyword evidence="12" id="KW-0067">ATP-binding</keyword>
<evidence type="ECO:0000256" key="5">
    <source>
        <dbReference type="ARBA" id="ARBA00022606"/>
    </source>
</evidence>
<organism evidence="17 18">
    <name type="scientific">Sphingomonas mollis</name>
    <dbReference type="NCBI Taxonomy" id="2795726"/>
    <lineage>
        <taxon>Bacteria</taxon>
        <taxon>Pseudomonadati</taxon>
        <taxon>Pseudomonadota</taxon>
        <taxon>Alphaproteobacteria</taxon>
        <taxon>Sphingomonadales</taxon>
        <taxon>Sphingomonadaceae</taxon>
        <taxon>Sphingomonas</taxon>
    </lineage>
</organism>
<keyword evidence="13" id="KW-0157">Chromophore</keyword>